<dbReference type="EMBL" id="VUMT01000020">
    <property type="protein sequence ID" value="MSS64510.1"/>
    <property type="molecule type" value="Genomic_DNA"/>
</dbReference>
<dbReference type="InterPro" id="IPR001173">
    <property type="entry name" value="Glyco_trans_2-like"/>
</dbReference>
<evidence type="ECO:0000259" key="1">
    <source>
        <dbReference type="Pfam" id="PF00535"/>
    </source>
</evidence>
<dbReference type="SUPFAM" id="SSF53448">
    <property type="entry name" value="Nucleotide-diphospho-sugar transferases"/>
    <property type="match status" value="1"/>
</dbReference>
<dbReference type="PANTHER" id="PTHR48090">
    <property type="entry name" value="UNDECAPRENYL-PHOSPHATE 4-DEOXY-4-FORMAMIDO-L-ARABINOSE TRANSFERASE-RELATED"/>
    <property type="match status" value="1"/>
</dbReference>
<keyword evidence="3" id="KW-1185">Reference proteome</keyword>
<gene>
    <name evidence="2" type="ORF">FYJ58_11590</name>
</gene>
<organism evidence="2 3">
    <name type="scientific">Velocimicrobium porci</name>
    <dbReference type="NCBI Taxonomy" id="2606634"/>
    <lineage>
        <taxon>Bacteria</taxon>
        <taxon>Bacillati</taxon>
        <taxon>Bacillota</taxon>
        <taxon>Clostridia</taxon>
        <taxon>Lachnospirales</taxon>
        <taxon>Lachnospiraceae</taxon>
        <taxon>Velocimicrobium</taxon>
    </lineage>
</organism>
<name>A0A6L5Y063_9FIRM</name>
<dbReference type="RefSeq" id="WP_154519896.1">
    <property type="nucleotide sequence ID" value="NZ_VUMT01000020.1"/>
</dbReference>
<protein>
    <submittedName>
        <fullName evidence="2">Glycosyltransferase</fullName>
    </submittedName>
</protein>
<comment type="caution">
    <text evidence="2">The sequence shown here is derived from an EMBL/GenBank/DDBJ whole genome shotgun (WGS) entry which is preliminary data.</text>
</comment>
<dbReference type="Proteomes" id="UP000482209">
    <property type="component" value="Unassembled WGS sequence"/>
</dbReference>
<dbReference type="AlphaFoldDB" id="A0A6L5Y063"/>
<reference evidence="2 3" key="1">
    <citation type="submission" date="2019-08" db="EMBL/GenBank/DDBJ databases">
        <title>In-depth cultivation of the pig gut microbiome towards novel bacterial diversity and tailored functional studies.</title>
        <authorList>
            <person name="Wylensek D."/>
            <person name="Hitch T.C.A."/>
            <person name="Clavel T."/>
        </authorList>
    </citation>
    <scope>NUCLEOTIDE SEQUENCE [LARGE SCALE GENOMIC DNA]</scope>
    <source>
        <strain evidence="2 3">WCA-693-APC-MOT-I</strain>
    </source>
</reference>
<sequence length="234" mass="27076">MKLSVVVPCYDEAENIPLILKRFSEVIKRDDIEVILVDNGSKDNSPQVLKELLPQYPFARTVRVEVNQGYGYGIVQGLLACSGDFIGWTHADMQTDPADLIKALNIIEANNNNEHLFIKGDRKGRPLFDQFFTTGMSIFETIYMGERLYDVNAQPNVFSKKFFKTWENPPKDFALDLYALYMARKAKLHIERFDVIFPERVHGESHWNKGLASKWKFIKRTIEFSKKLKKEGIH</sequence>
<dbReference type="PANTHER" id="PTHR48090:SF7">
    <property type="entry name" value="RFBJ PROTEIN"/>
    <property type="match status" value="1"/>
</dbReference>
<dbReference type="InterPro" id="IPR050256">
    <property type="entry name" value="Glycosyltransferase_2"/>
</dbReference>
<dbReference type="GO" id="GO:0016740">
    <property type="term" value="F:transferase activity"/>
    <property type="evidence" value="ECO:0007669"/>
    <property type="project" value="UniProtKB-KW"/>
</dbReference>
<accession>A0A6L5Y063</accession>
<feature type="domain" description="Glycosyltransferase 2-like" evidence="1">
    <location>
        <begin position="4"/>
        <end position="112"/>
    </location>
</feature>
<evidence type="ECO:0000313" key="2">
    <source>
        <dbReference type="EMBL" id="MSS64510.1"/>
    </source>
</evidence>
<evidence type="ECO:0000313" key="3">
    <source>
        <dbReference type="Proteomes" id="UP000482209"/>
    </source>
</evidence>
<dbReference type="InterPro" id="IPR029044">
    <property type="entry name" value="Nucleotide-diphossugar_trans"/>
</dbReference>
<dbReference type="Gene3D" id="3.90.550.10">
    <property type="entry name" value="Spore Coat Polysaccharide Biosynthesis Protein SpsA, Chain A"/>
    <property type="match status" value="1"/>
</dbReference>
<keyword evidence="2" id="KW-0808">Transferase</keyword>
<dbReference type="Pfam" id="PF00535">
    <property type="entry name" value="Glycos_transf_2"/>
    <property type="match status" value="1"/>
</dbReference>
<dbReference type="CDD" id="cd04179">
    <property type="entry name" value="DPM_DPG-synthase_like"/>
    <property type="match status" value="1"/>
</dbReference>
<proteinExistence type="predicted"/>